<proteinExistence type="predicted"/>
<gene>
    <name evidence="1" type="ORF">HPP92_020133</name>
</gene>
<dbReference type="AlphaFoldDB" id="A0A835UJZ6"/>
<reference evidence="1 2" key="1">
    <citation type="journal article" date="2020" name="Nat. Food">
        <title>A phased Vanilla planifolia genome enables genetic improvement of flavour and production.</title>
        <authorList>
            <person name="Hasing T."/>
            <person name="Tang H."/>
            <person name="Brym M."/>
            <person name="Khazi F."/>
            <person name="Huang T."/>
            <person name="Chambers A.H."/>
        </authorList>
    </citation>
    <scope>NUCLEOTIDE SEQUENCE [LARGE SCALE GENOMIC DNA]</scope>
    <source>
        <tissue evidence="1">Leaf</tissue>
    </source>
</reference>
<name>A0A835UJZ6_VANPL</name>
<protein>
    <submittedName>
        <fullName evidence="1">Uncharacterized protein</fullName>
    </submittedName>
</protein>
<evidence type="ECO:0000313" key="2">
    <source>
        <dbReference type="Proteomes" id="UP000639772"/>
    </source>
</evidence>
<comment type="caution">
    <text evidence="1">The sequence shown here is derived from an EMBL/GenBank/DDBJ whole genome shotgun (WGS) entry which is preliminary data.</text>
</comment>
<dbReference type="EMBL" id="JADCNM010000010">
    <property type="protein sequence ID" value="KAG0465969.1"/>
    <property type="molecule type" value="Genomic_DNA"/>
</dbReference>
<accession>A0A835UJZ6</accession>
<sequence>MTTHCWLNEHFFPSKSKLRNYKELLSCEANYSGNVKQAINNLGKKKPPPPTTHTMRYTIAGKDHGGSKSFHSPHLVEVVRLKQPILHKTADLIIPPNLANQQNS</sequence>
<evidence type="ECO:0000313" key="1">
    <source>
        <dbReference type="EMBL" id="KAG0465969.1"/>
    </source>
</evidence>
<dbReference type="Proteomes" id="UP000639772">
    <property type="component" value="Chromosome 10"/>
</dbReference>
<organism evidence="1 2">
    <name type="scientific">Vanilla planifolia</name>
    <name type="common">Vanilla</name>
    <dbReference type="NCBI Taxonomy" id="51239"/>
    <lineage>
        <taxon>Eukaryota</taxon>
        <taxon>Viridiplantae</taxon>
        <taxon>Streptophyta</taxon>
        <taxon>Embryophyta</taxon>
        <taxon>Tracheophyta</taxon>
        <taxon>Spermatophyta</taxon>
        <taxon>Magnoliopsida</taxon>
        <taxon>Liliopsida</taxon>
        <taxon>Asparagales</taxon>
        <taxon>Orchidaceae</taxon>
        <taxon>Vanilloideae</taxon>
        <taxon>Vanilleae</taxon>
        <taxon>Vanilla</taxon>
    </lineage>
</organism>